<protein>
    <submittedName>
        <fullName evidence="4">Single-stranded DNA-binding protein</fullName>
    </submittedName>
</protein>
<feature type="compositionally biased region" description="Acidic residues" evidence="3">
    <location>
        <begin position="158"/>
        <end position="174"/>
    </location>
</feature>
<name>A0A6N9YQZ4_9ACTN</name>
<comment type="caution">
    <text evidence="4">The sequence shown here is derived from an EMBL/GenBank/DDBJ whole genome shotgun (WGS) entry which is preliminary data.</text>
</comment>
<dbReference type="Gene3D" id="2.40.50.140">
    <property type="entry name" value="Nucleic acid-binding proteins"/>
    <property type="match status" value="1"/>
</dbReference>
<keyword evidence="1 2" id="KW-0238">DNA-binding</keyword>
<dbReference type="GO" id="GO:0003697">
    <property type="term" value="F:single-stranded DNA binding"/>
    <property type="evidence" value="ECO:0007669"/>
    <property type="project" value="InterPro"/>
</dbReference>
<evidence type="ECO:0000313" key="4">
    <source>
        <dbReference type="EMBL" id="NED97476.1"/>
    </source>
</evidence>
<dbReference type="CDD" id="cd04496">
    <property type="entry name" value="SSB_OBF"/>
    <property type="match status" value="1"/>
</dbReference>
<gene>
    <name evidence="4" type="ORF">G1H11_19440</name>
</gene>
<dbReference type="PROSITE" id="PS50935">
    <property type="entry name" value="SSB"/>
    <property type="match status" value="1"/>
</dbReference>
<dbReference type="InterPro" id="IPR000424">
    <property type="entry name" value="Primosome_PriB/ssb"/>
</dbReference>
<evidence type="ECO:0000256" key="3">
    <source>
        <dbReference type="SAM" id="MobiDB-lite"/>
    </source>
</evidence>
<keyword evidence="5" id="KW-1185">Reference proteome</keyword>
<accession>A0A6N9YQZ4</accession>
<dbReference type="EMBL" id="JAAGOB010000011">
    <property type="protein sequence ID" value="NED97476.1"/>
    <property type="molecule type" value="Genomic_DNA"/>
</dbReference>
<dbReference type="Pfam" id="PF00436">
    <property type="entry name" value="SSB"/>
    <property type="match status" value="1"/>
</dbReference>
<evidence type="ECO:0000313" key="5">
    <source>
        <dbReference type="Proteomes" id="UP000469185"/>
    </source>
</evidence>
<organism evidence="4 5">
    <name type="scientific">Phytoactinopolyspora alkaliphila</name>
    <dbReference type="NCBI Taxonomy" id="1783498"/>
    <lineage>
        <taxon>Bacteria</taxon>
        <taxon>Bacillati</taxon>
        <taxon>Actinomycetota</taxon>
        <taxon>Actinomycetes</taxon>
        <taxon>Jiangellales</taxon>
        <taxon>Jiangellaceae</taxon>
        <taxon>Phytoactinopolyspora</taxon>
    </lineage>
</organism>
<reference evidence="4 5" key="1">
    <citation type="submission" date="2020-02" db="EMBL/GenBank/DDBJ databases">
        <authorList>
            <person name="Li X.-J."/>
            <person name="Feng X.-M."/>
        </authorList>
    </citation>
    <scope>NUCLEOTIDE SEQUENCE [LARGE SCALE GENOMIC DNA]</scope>
    <source>
        <strain evidence="4 5">CGMCC 4.7225</strain>
    </source>
</reference>
<dbReference type="AlphaFoldDB" id="A0A6N9YQZ4"/>
<evidence type="ECO:0000256" key="2">
    <source>
        <dbReference type="PROSITE-ProRule" id="PRU00252"/>
    </source>
</evidence>
<proteinExistence type="predicted"/>
<dbReference type="SUPFAM" id="SSF50249">
    <property type="entry name" value="Nucleic acid-binding proteins"/>
    <property type="match status" value="1"/>
</dbReference>
<feature type="region of interest" description="Disordered" evidence="3">
    <location>
        <begin position="115"/>
        <end position="182"/>
    </location>
</feature>
<evidence type="ECO:0000256" key="1">
    <source>
        <dbReference type="ARBA" id="ARBA00023125"/>
    </source>
</evidence>
<dbReference type="Proteomes" id="UP000469185">
    <property type="component" value="Unassembled WGS sequence"/>
</dbReference>
<dbReference type="InterPro" id="IPR012340">
    <property type="entry name" value="NA-bd_OB-fold"/>
</dbReference>
<sequence>MTVSGNVATTVRREVKKDGDPWCHFRIACNERYFDSRTNQWSDGETSYFTVICWQPHLAKNVAASLSLGDPVVVHGRGRVREWRDEQNVLRQSIEISASSVGHDLYRGISSFTKAVRQPPSEPDGDEVKQAVAGYTTDEAGADKATGEVPPPPLPSDDNQDEPDDTDEFDDSDELTAVGAAL</sequence>